<dbReference type="GO" id="GO:0005634">
    <property type="term" value="C:nucleus"/>
    <property type="evidence" value="ECO:0007669"/>
    <property type="project" value="UniProtKB-SubCell"/>
</dbReference>
<protein>
    <recommendedName>
        <fullName evidence="9">AP2/ERF domain-containing protein</fullName>
    </recommendedName>
</protein>
<name>A0A426YSA1_ENSVE</name>
<evidence type="ECO:0000256" key="3">
    <source>
        <dbReference type="ARBA" id="ARBA00023125"/>
    </source>
</evidence>
<evidence type="ECO:0000256" key="8">
    <source>
        <dbReference type="SAM" id="Phobius"/>
    </source>
</evidence>
<dbReference type="PANTHER" id="PTHR32467:SF142">
    <property type="entry name" value="FLORAL HOMEOTIC PROTEIN APETALA 2"/>
    <property type="match status" value="1"/>
</dbReference>
<evidence type="ECO:0000259" key="9">
    <source>
        <dbReference type="SMART" id="SM00380"/>
    </source>
</evidence>
<evidence type="ECO:0000256" key="5">
    <source>
        <dbReference type="ARBA" id="ARBA00023242"/>
    </source>
</evidence>
<evidence type="ECO:0000256" key="2">
    <source>
        <dbReference type="ARBA" id="ARBA00023015"/>
    </source>
</evidence>
<keyword evidence="5" id="KW-0539">Nucleus</keyword>
<evidence type="ECO:0000256" key="4">
    <source>
        <dbReference type="ARBA" id="ARBA00023163"/>
    </source>
</evidence>
<evidence type="ECO:0000313" key="11">
    <source>
        <dbReference type="Proteomes" id="UP000287651"/>
    </source>
</evidence>
<comment type="caution">
    <text evidence="10">The sequence shown here is derived from an EMBL/GenBank/DDBJ whole genome shotgun (WGS) entry which is preliminary data.</text>
</comment>
<keyword evidence="3" id="KW-0238">DNA-binding</keyword>
<gene>
    <name evidence="10" type="ORF">B296_00043202</name>
</gene>
<dbReference type="InterPro" id="IPR001471">
    <property type="entry name" value="AP2/ERF_dom"/>
</dbReference>
<keyword evidence="4" id="KW-0804">Transcription</keyword>
<comment type="similarity">
    <text evidence="6">Belongs to the AP2/ERF transcription factor family. AP2 subfamily.</text>
</comment>
<dbReference type="Proteomes" id="UP000287651">
    <property type="component" value="Unassembled WGS sequence"/>
</dbReference>
<dbReference type="EMBL" id="AMZH03010509">
    <property type="protein sequence ID" value="RRT54608.1"/>
    <property type="molecule type" value="Genomic_DNA"/>
</dbReference>
<dbReference type="GO" id="GO:0003700">
    <property type="term" value="F:DNA-binding transcription factor activity"/>
    <property type="evidence" value="ECO:0007669"/>
    <property type="project" value="InterPro"/>
</dbReference>
<accession>A0A426YSA1</accession>
<keyword evidence="8" id="KW-0472">Membrane</keyword>
<evidence type="ECO:0000256" key="7">
    <source>
        <dbReference type="SAM" id="MobiDB-lite"/>
    </source>
</evidence>
<dbReference type="AlphaFoldDB" id="A0A426YSA1"/>
<proteinExistence type="inferred from homology"/>
<organism evidence="10 11">
    <name type="scientific">Ensete ventricosum</name>
    <name type="common">Abyssinian banana</name>
    <name type="synonym">Musa ensete</name>
    <dbReference type="NCBI Taxonomy" id="4639"/>
    <lineage>
        <taxon>Eukaryota</taxon>
        <taxon>Viridiplantae</taxon>
        <taxon>Streptophyta</taxon>
        <taxon>Embryophyta</taxon>
        <taxon>Tracheophyta</taxon>
        <taxon>Spermatophyta</taxon>
        <taxon>Magnoliopsida</taxon>
        <taxon>Liliopsida</taxon>
        <taxon>Zingiberales</taxon>
        <taxon>Musaceae</taxon>
        <taxon>Ensete</taxon>
    </lineage>
</organism>
<dbReference type="PANTHER" id="PTHR32467">
    <property type="entry name" value="AP2-LIKE ETHYLENE-RESPONSIVE TRANSCRIPTION FACTOR"/>
    <property type="match status" value="1"/>
</dbReference>
<feature type="transmembrane region" description="Helical" evidence="8">
    <location>
        <begin position="174"/>
        <end position="198"/>
    </location>
</feature>
<keyword evidence="8" id="KW-1133">Transmembrane helix</keyword>
<feature type="region of interest" description="Disordered" evidence="7">
    <location>
        <begin position="100"/>
        <end position="125"/>
    </location>
</feature>
<comment type="subcellular location">
    <subcellularLocation>
        <location evidence="1">Nucleus</location>
    </subcellularLocation>
</comment>
<reference evidence="10 11" key="1">
    <citation type="journal article" date="2014" name="Agronomy (Basel)">
        <title>A Draft Genome Sequence for Ensete ventricosum, the Drought-Tolerant Tree Against Hunger.</title>
        <authorList>
            <person name="Harrison J."/>
            <person name="Moore K.A."/>
            <person name="Paszkiewicz K."/>
            <person name="Jones T."/>
            <person name="Grant M."/>
            <person name="Ambacheew D."/>
            <person name="Muzemil S."/>
            <person name="Studholme D.J."/>
        </authorList>
    </citation>
    <scope>NUCLEOTIDE SEQUENCE [LARGE SCALE GENOMIC DNA]</scope>
</reference>
<dbReference type="GO" id="GO:0003677">
    <property type="term" value="F:DNA binding"/>
    <property type="evidence" value="ECO:0007669"/>
    <property type="project" value="UniProtKB-KW"/>
</dbReference>
<feature type="domain" description="AP2/ERF" evidence="9">
    <location>
        <begin position="124"/>
        <end position="161"/>
    </location>
</feature>
<keyword evidence="2" id="KW-0805">Transcription regulation</keyword>
<dbReference type="SMART" id="SM00380">
    <property type="entry name" value="AP2"/>
    <property type="match status" value="1"/>
</dbReference>
<evidence type="ECO:0000256" key="6">
    <source>
        <dbReference type="ARBA" id="ARBA00037973"/>
    </source>
</evidence>
<evidence type="ECO:0000313" key="10">
    <source>
        <dbReference type="EMBL" id="RRT54608.1"/>
    </source>
</evidence>
<evidence type="ECO:0000256" key="1">
    <source>
        <dbReference type="ARBA" id="ARBA00004123"/>
    </source>
</evidence>
<keyword evidence="8" id="KW-0812">Transmembrane</keyword>
<sequence length="199" mass="21177">MASVNTGYLRGDVVGNHGLGSSAVVVEAEDDGVAGRIFGFSISGRCGESPSAGSKLAVVTHQLVAFGDAEGARAGGSCSAPQPRGHLTEDRIWQSSEPVEAGLATEAPPPLKKSRRGPRSRSSQYRGVTFYRRTGRAYDKAAIKCNGKDALTNFDPKIYEDELGIQSEKLFTSAFNGVVLLIMMSNNLFQLIVLSIILI</sequence>